<reference evidence="2" key="1">
    <citation type="submission" date="2019-04" db="EMBL/GenBank/DDBJ databases">
        <title>Draft genome sequence of Pseudonocardiaceae bacterium SL3-2-4.</title>
        <authorList>
            <person name="Ningsih F."/>
            <person name="Yokota A."/>
            <person name="Sakai Y."/>
            <person name="Nanatani K."/>
            <person name="Yabe S."/>
            <person name="Oetari A."/>
            <person name="Sjamsuridzal W."/>
        </authorList>
    </citation>
    <scope>NUCLEOTIDE SEQUENCE [LARGE SCALE GENOMIC DNA]</scope>
    <source>
        <strain evidence="2">SL3-2-4</strain>
    </source>
</reference>
<dbReference type="Proteomes" id="UP000298860">
    <property type="component" value="Unassembled WGS sequence"/>
</dbReference>
<protein>
    <submittedName>
        <fullName evidence="1">Uncharacterized protein</fullName>
    </submittedName>
</protein>
<comment type="caution">
    <text evidence="1">The sequence shown here is derived from an EMBL/GenBank/DDBJ whole genome shotgun (WGS) entry which is preliminary data.</text>
</comment>
<evidence type="ECO:0000313" key="2">
    <source>
        <dbReference type="Proteomes" id="UP000298860"/>
    </source>
</evidence>
<keyword evidence="2" id="KW-1185">Reference proteome</keyword>
<name>A0A4D4J6Z3_9PSEU</name>
<dbReference type="EMBL" id="BJFL01000007">
    <property type="protein sequence ID" value="GDY30458.1"/>
    <property type="molecule type" value="Genomic_DNA"/>
</dbReference>
<evidence type="ECO:0000313" key="1">
    <source>
        <dbReference type="EMBL" id="GDY30458.1"/>
    </source>
</evidence>
<dbReference type="RefSeq" id="WP_137813566.1">
    <property type="nucleotide sequence ID" value="NZ_BJFL01000007.1"/>
</dbReference>
<sequence>MASLEIGCGYLVDIAVHTIILDTRFYREFCDKWFGRFLDHIAEIDRKADGSVASVIRQGTRTASRAGVSHRWRHVASGHGQVHDGRLPDQLATVNPRMDFSSPSNAELTVTGYWSRANI</sequence>
<organism evidence="1 2">
    <name type="scientific">Gandjariella thermophila</name>
    <dbReference type="NCBI Taxonomy" id="1931992"/>
    <lineage>
        <taxon>Bacteria</taxon>
        <taxon>Bacillati</taxon>
        <taxon>Actinomycetota</taxon>
        <taxon>Actinomycetes</taxon>
        <taxon>Pseudonocardiales</taxon>
        <taxon>Pseudonocardiaceae</taxon>
        <taxon>Gandjariella</taxon>
    </lineage>
</organism>
<accession>A0A4D4J6Z3</accession>
<dbReference type="AlphaFoldDB" id="A0A4D4J6Z3"/>
<dbReference type="OrthoDB" id="5328543at2"/>
<gene>
    <name evidence="1" type="ORF">GTS_20910</name>
</gene>
<proteinExistence type="predicted"/>